<keyword evidence="1" id="KW-0175">Coiled coil</keyword>
<protein>
    <submittedName>
        <fullName evidence="2">Uncharacterized protein</fullName>
    </submittedName>
</protein>
<dbReference type="OrthoDB" id="2344771at2759"/>
<feature type="coiled-coil region" evidence="1">
    <location>
        <begin position="16"/>
        <end position="71"/>
    </location>
</feature>
<evidence type="ECO:0000256" key="1">
    <source>
        <dbReference type="SAM" id="Coils"/>
    </source>
</evidence>
<evidence type="ECO:0000313" key="2">
    <source>
        <dbReference type="EMBL" id="RIA87531.1"/>
    </source>
</evidence>
<reference evidence="2 3" key="1">
    <citation type="submission" date="2018-06" db="EMBL/GenBank/DDBJ databases">
        <title>Comparative genomics reveals the genomic features of Rhizophagus irregularis, R. cerebriforme, R. diaphanum and Gigaspora rosea, and their symbiotic lifestyle signature.</title>
        <authorList>
            <person name="Morin E."/>
            <person name="San Clemente H."/>
            <person name="Chen E.C.H."/>
            <person name="De La Providencia I."/>
            <person name="Hainaut M."/>
            <person name="Kuo A."/>
            <person name="Kohler A."/>
            <person name="Murat C."/>
            <person name="Tang N."/>
            <person name="Roy S."/>
            <person name="Loubradou J."/>
            <person name="Henrissat B."/>
            <person name="Grigoriev I.V."/>
            <person name="Corradi N."/>
            <person name="Roux C."/>
            <person name="Martin F.M."/>
        </authorList>
    </citation>
    <scope>NUCLEOTIDE SEQUENCE [LARGE SCALE GENOMIC DNA]</scope>
    <source>
        <strain evidence="2 3">DAOM 227022</strain>
    </source>
</reference>
<dbReference type="EMBL" id="QKYT01000304">
    <property type="protein sequence ID" value="RIA87531.1"/>
    <property type="molecule type" value="Genomic_DNA"/>
</dbReference>
<proteinExistence type="predicted"/>
<dbReference type="AlphaFoldDB" id="A0A397SXB1"/>
<keyword evidence="3" id="KW-1185">Reference proteome</keyword>
<gene>
    <name evidence="2" type="ORF">C1645_284856</name>
</gene>
<evidence type="ECO:0000313" key="3">
    <source>
        <dbReference type="Proteomes" id="UP000265703"/>
    </source>
</evidence>
<dbReference type="Proteomes" id="UP000265703">
    <property type="component" value="Unassembled WGS sequence"/>
</dbReference>
<organism evidence="2 3">
    <name type="scientific">Glomus cerebriforme</name>
    <dbReference type="NCBI Taxonomy" id="658196"/>
    <lineage>
        <taxon>Eukaryota</taxon>
        <taxon>Fungi</taxon>
        <taxon>Fungi incertae sedis</taxon>
        <taxon>Mucoromycota</taxon>
        <taxon>Glomeromycotina</taxon>
        <taxon>Glomeromycetes</taxon>
        <taxon>Glomerales</taxon>
        <taxon>Glomeraceae</taxon>
        <taxon>Glomus</taxon>
    </lineage>
</organism>
<name>A0A397SXB1_9GLOM</name>
<sequence length="356" mass="41835">MAASNNPNPNLKNSQLNNLEAAYNKLKDDFEELKERFDKQINLSNKKDNEIRELERKNDELKDEASKYQSALGSAINLQLSNSDENNPVSLKKDMLKLQDSLEDYITTCKGDIEINIIEIQKLLKKYESNSVVSKDQKPLIKAVLQRHVIERIFMYGEEYFEFNNLINYKKYGCGTETYLYNKACELIKLAEVFAEKRDGVDDTTKVFPIKLRQQIYAALGNRGFNNVITDKKQKYSHDSINYYKKLLNKEIDKYRTFKDSERKREIEEKAGGIIQNVISLFWFRLEVQEPIAEYIWFKYDDKIDPSYMEGTWEDDEIDNIVVDICYFPLIAQEFDDKSKCQIYTKAIILHKSKQT</sequence>
<accession>A0A397SXB1</accession>
<comment type="caution">
    <text evidence="2">The sequence shown here is derived from an EMBL/GenBank/DDBJ whole genome shotgun (WGS) entry which is preliminary data.</text>
</comment>